<name>A0A3Q8RMI4_9FLAO</name>
<sequence length="381" mass="45415">MIERKENKNIYGLSKISKWILTASFTALSFSFIAPYLLTKFSIIDFTETGEIGDTLGGIMNPFIALGGALLTYLAFYMQFKANKLQREQFDIQIENEKKQFREEIKEQNEQFLKSQFENQFYEMIRLHKENVSEISISLKSHYLSGGQSIYSDDKVSGREVFKYLLEEINLLYWITKEFFPKKSSNFLINMAYGVFFHGNNFDKKLESKGPNDKNHVDFINSLININVWHSHGNYKGLNQVVKRHTGFENAKELNFILFEGHSSHLAHYYRHLYQTVKFVANQDETKITYSEKRKYLRILRAQLSNQEQVLLFYNWKSGFGKNWENKTNRFFTDYRMIHNIYNDLLITDFNLIKLFNLEKESYYRKEPNRENDTLFEFQDW</sequence>
<evidence type="ECO:0000256" key="1">
    <source>
        <dbReference type="SAM" id="Phobius"/>
    </source>
</evidence>
<dbReference type="Proteomes" id="UP000274593">
    <property type="component" value="Chromosome"/>
</dbReference>
<feature type="transmembrane region" description="Helical" evidence="1">
    <location>
        <begin position="58"/>
        <end position="77"/>
    </location>
</feature>
<proteinExistence type="predicted"/>
<dbReference type="AlphaFoldDB" id="A0A3Q8RMI4"/>
<accession>A0A3Q8RMI4</accession>
<gene>
    <name evidence="2" type="ORF">D6T69_07060</name>
</gene>
<evidence type="ECO:0008006" key="4">
    <source>
        <dbReference type="Google" id="ProtNLM"/>
    </source>
</evidence>
<reference evidence="2 3" key="1">
    <citation type="submission" date="2018-09" db="EMBL/GenBank/DDBJ databases">
        <title>Insights into the microbiota of Asian seabass (Lates calcarifer) with tenacibaculosis symptoms and description of sp. nov. Tenacibaculum singaporense.</title>
        <authorList>
            <person name="Miyake S."/>
            <person name="Soh M."/>
            <person name="Azman M.N."/>
            <person name="Ngoh S.Y."/>
            <person name="Orban L."/>
        </authorList>
    </citation>
    <scope>NUCLEOTIDE SEQUENCE [LARGE SCALE GENOMIC DNA]</scope>
    <source>
        <strain evidence="2 3">DSM 106434</strain>
    </source>
</reference>
<dbReference type="RefSeq" id="WP_125067072.1">
    <property type="nucleotide sequence ID" value="NZ_CP032548.1"/>
</dbReference>
<keyword evidence="1" id="KW-0472">Membrane</keyword>
<dbReference type="EMBL" id="CP032548">
    <property type="protein sequence ID" value="AZJ35292.1"/>
    <property type="molecule type" value="Genomic_DNA"/>
</dbReference>
<dbReference type="InterPro" id="IPR031709">
    <property type="entry name" value="PutAbiC"/>
</dbReference>
<feature type="transmembrane region" description="Helical" evidence="1">
    <location>
        <begin position="20"/>
        <end position="38"/>
    </location>
</feature>
<keyword evidence="3" id="KW-1185">Reference proteome</keyword>
<keyword evidence="1" id="KW-1133">Transmembrane helix</keyword>
<organism evidence="2 3">
    <name type="scientific">Tenacibaculum singaporense</name>
    <dbReference type="NCBI Taxonomy" id="2358479"/>
    <lineage>
        <taxon>Bacteria</taxon>
        <taxon>Pseudomonadati</taxon>
        <taxon>Bacteroidota</taxon>
        <taxon>Flavobacteriia</taxon>
        <taxon>Flavobacteriales</taxon>
        <taxon>Flavobacteriaceae</taxon>
        <taxon>Tenacibaculum</taxon>
    </lineage>
</organism>
<evidence type="ECO:0000313" key="3">
    <source>
        <dbReference type="Proteomes" id="UP000274593"/>
    </source>
</evidence>
<dbReference type="Pfam" id="PF16872">
    <property type="entry name" value="putAbiC"/>
    <property type="match status" value="1"/>
</dbReference>
<keyword evidence="1" id="KW-0812">Transmembrane</keyword>
<dbReference type="KEGG" id="tsig:D6T69_07060"/>
<evidence type="ECO:0000313" key="2">
    <source>
        <dbReference type="EMBL" id="AZJ35292.1"/>
    </source>
</evidence>
<protein>
    <recommendedName>
        <fullName evidence="4">Phage abortive infection protein</fullName>
    </recommendedName>
</protein>